<dbReference type="InterPro" id="IPR029016">
    <property type="entry name" value="GAF-like_dom_sf"/>
</dbReference>
<dbReference type="GO" id="GO:0000155">
    <property type="term" value="F:phosphorelay sensor kinase activity"/>
    <property type="evidence" value="ECO:0007669"/>
    <property type="project" value="InterPro"/>
</dbReference>
<protein>
    <recommendedName>
        <fullName evidence="2">histidine kinase</fullName>
        <ecNumber evidence="2">2.7.13.3</ecNumber>
    </recommendedName>
</protein>
<keyword evidence="4" id="KW-0808">Transferase</keyword>
<feature type="modified residue" description="4-aspartylphosphate" evidence="6">
    <location>
        <position position="711"/>
    </location>
</feature>
<dbReference type="SUPFAM" id="SSF47384">
    <property type="entry name" value="Homodimeric domain of signal transducing histidine kinase"/>
    <property type="match status" value="2"/>
</dbReference>
<evidence type="ECO:0000256" key="7">
    <source>
        <dbReference type="SAM" id="MobiDB-lite"/>
    </source>
</evidence>
<dbReference type="AlphaFoldDB" id="A0A2P6MYT9"/>
<keyword evidence="3 6" id="KW-0597">Phosphoprotein</keyword>
<dbReference type="Gene3D" id="3.40.50.2300">
    <property type="match status" value="2"/>
</dbReference>
<dbReference type="FunFam" id="3.30.565.10:FF:000006">
    <property type="entry name" value="Sensor histidine kinase WalK"/>
    <property type="match status" value="1"/>
</dbReference>
<dbReference type="PANTHER" id="PTHR43547">
    <property type="entry name" value="TWO-COMPONENT HISTIDINE KINASE"/>
    <property type="match status" value="1"/>
</dbReference>
<dbReference type="EC" id="2.7.13.3" evidence="2"/>
<dbReference type="PANTHER" id="PTHR43547:SF2">
    <property type="entry name" value="HYBRID SIGNAL TRANSDUCTION HISTIDINE KINASE C"/>
    <property type="match status" value="1"/>
</dbReference>
<dbReference type="SMART" id="SM00388">
    <property type="entry name" value="HisKA"/>
    <property type="match status" value="2"/>
</dbReference>
<evidence type="ECO:0000256" key="6">
    <source>
        <dbReference type="PROSITE-ProRule" id="PRU00169"/>
    </source>
</evidence>
<dbReference type="InterPro" id="IPR004358">
    <property type="entry name" value="Sig_transdc_His_kin-like_C"/>
</dbReference>
<dbReference type="SUPFAM" id="SSF55781">
    <property type="entry name" value="GAF domain-like"/>
    <property type="match status" value="1"/>
</dbReference>
<dbReference type="InterPro" id="IPR003661">
    <property type="entry name" value="HisK_dim/P_dom"/>
</dbReference>
<dbReference type="OrthoDB" id="16389at2759"/>
<dbReference type="InterPro" id="IPR003594">
    <property type="entry name" value="HATPase_dom"/>
</dbReference>
<feature type="modified residue" description="4-aspartylphosphate" evidence="6">
    <location>
        <position position="1099"/>
    </location>
</feature>
<dbReference type="PROSITE" id="PS50110">
    <property type="entry name" value="RESPONSE_REGULATORY"/>
    <property type="match status" value="2"/>
</dbReference>
<dbReference type="EMBL" id="MDYQ01000295">
    <property type="protein sequence ID" value="PRP76869.1"/>
    <property type="molecule type" value="Genomic_DNA"/>
</dbReference>
<evidence type="ECO:0000313" key="11">
    <source>
        <dbReference type="Proteomes" id="UP000241769"/>
    </source>
</evidence>
<dbReference type="InterPro" id="IPR036890">
    <property type="entry name" value="HATPase_C_sf"/>
</dbReference>
<feature type="domain" description="Response regulatory" evidence="9">
    <location>
        <begin position="1050"/>
        <end position="1165"/>
    </location>
</feature>
<dbReference type="CDD" id="cd00082">
    <property type="entry name" value="HisKA"/>
    <property type="match status" value="2"/>
</dbReference>
<dbReference type="GO" id="GO:0005524">
    <property type="term" value="F:ATP binding"/>
    <property type="evidence" value="ECO:0007669"/>
    <property type="project" value="UniProtKB-KW"/>
</dbReference>
<dbReference type="STRING" id="1890364.A0A2P6MYT9"/>
<comment type="catalytic activity">
    <reaction evidence="1">
        <text>ATP + protein L-histidine = ADP + protein N-phospho-L-histidine.</text>
        <dbReference type="EC" id="2.7.13.3"/>
    </reaction>
</comment>
<feature type="domain" description="Histidine kinase" evidence="8">
    <location>
        <begin position="371"/>
        <end position="600"/>
    </location>
</feature>
<gene>
    <name evidence="10" type="ORF">PROFUN_13213</name>
</gene>
<dbReference type="Proteomes" id="UP000241769">
    <property type="component" value="Unassembled WGS sequence"/>
</dbReference>
<dbReference type="SMART" id="SM00448">
    <property type="entry name" value="REC"/>
    <property type="match status" value="2"/>
</dbReference>
<evidence type="ECO:0000259" key="9">
    <source>
        <dbReference type="PROSITE" id="PS50110"/>
    </source>
</evidence>
<dbReference type="Pfam" id="PF02518">
    <property type="entry name" value="HATPase_c"/>
    <property type="match status" value="2"/>
</dbReference>
<evidence type="ECO:0000259" key="8">
    <source>
        <dbReference type="PROSITE" id="PS50109"/>
    </source>
</evidence>
<dbReference type="Pfam" id="PF00072">
    <property type="entry name" value="Response_reg"/>
    <property type="match status" value="1"/>
</dbReference>
<dbReference type="CDD" id="cd00075">
    <property type="entry name" value="HATPase"/>
    <property type="match status" value="1"/>
</dbReference>
<accession>A0A2P6MYT9</accession>
<evidence type="ECO:0000256" key="1">
    <source>
        <dbReference type="ARBA" id="ARBA00000085"/>
    </source>
</evidence>
<dbReference type="InterPro" id="IPR005467">
    <property type="entry name" value="His_kinase_dom"/>
</dbReference>
<dbReference type="Gene3D" id="1.10.287.130">
    <property type="match status" value="2"/>
</dbReference>
<dbReference type="InParanoid" id="A0A2P6MYT9"/>
<dbReference type="SUPFAM" id="SSF55874">
    <property type="entry name" value="ATPase domain of HSP90 chaperone/DNA topoisomerase II/histidine kinase"/>
    <property type="match status" value="2"/>
</dbReference>
<evidence type="ECO:0000256" key="2">
    <source>
        <dbReference type="ARBA" id="ARBA00012438"/>
    </source>
</evidence>
<dbReference type="InterPro" id="IPR011006">
    <property type="entry name" value="CheY-like_superfamily"/>
</dbReference>
<evidence type="ECO:0000313" key="10">
    <source>
        <dbReference type="EMBL" id="PRP76869.1"/>
    </source>
</evidence>
<keyword evidence="10" id="KW-0067">ATP-binding</keyword>
<dbReference type="Gene3D" id="3.30.450.40">
    <property type="match status" value="1"/>
</dbReference>
<reference evidence="10 11" key="1">
    <citation type="journal article" date="2018" name="Genome Biol. Evol.">
        <title>Multiple Roots of Fruiting Body Formation in Amoebozoa.</title>
        <authorList>
            <person name="Hillmann F."/>
            <person name="Forbes G."/>
            <person name="Novohradska S."/>
            <person name="Ferling I."/>
            <person name="Riege K."/>
            <person name="Groth M."/>
            <person name="Westermann M."/>
            <person name="Marz M."/>
            <person name="Spaller T."/>
            <person name="Winckler T."/>
            <person name="Schaap P."/>
            <person name="Glockner G."/>
        </authorList>
    </citation>
    <scope>NUCLEOTIDE SEQUENCE [LARGE SCALE GENOMIC DNA]</scope>
    <source>
        <strain evidence="10 11">Jena</strain>
    </source>
</reference>
<organism evidence="10 11">
    <name type="scientific">Planoprotostelium fungivorum</name>
    <dbReference type="NCBI Taxonomy" id="1890364"/>
    <lineage>
        <taxon>Eukaryota</taxon>
        <taxon>Amoebozoa</taxon>
        <taxon>Evosea</taxon>
        <taxon>Variosea</taxon>
        <taxon>Cavosteliida</taxon>
        <taxon>Cavosteliaceae</taxon>
        <taxon>Planoprotostelium</taxon>
    </lineage>
</organism>
<dbReference type="SMART" id="SM00387">
    <property type="entry name" value="HATPase_c"/>
    <property type="match status" value="2"/>
</dbReference>
<evidence type="ECO:0000256" key="5">
    <source>
        <dbReference type="ARBA" id="ARBA00022777"/>
    </source>
</evidence>
<dbReference type="SUPFAM" id="SSF52172">
    <property type="entry name" value="CheY-like"/>
    <property type="match status" value="2"/>
</dbReference>
<comment type="caution">
    <text evidence="10">The sequence shown here is derived from an EMBL/GenBank/DDBJ whole genome shotgun (WGS) entry which is preliminary data.</text>
</comment>
<dbReference type="Gene3D" id="3.30.565.10">
    <property type="entry name" value="Histidine kinase-like ATPase, C-terminal domain"/>
    <property type="match status" value="2"/>
</dbReference>
<sequence>MEEPHAKRRREETQEIVDPSWTLAPPKWYERLPDKPLVRLFLATDWSKTSLGPLSDWPSSFCDATIICFTSAFPMSLFLGRELVQFYNSGYIDMWPDKQAKTWAKPLQQGWPEVWSELDSLINDVCSKGEGFYMMAKLFLLQVGPLLKELYFNFSYSPVSQGRHIVGIINTVADCSNYVINNRRMEQLRVLALRFTSISTTEDMCKTLTEVLGTNTHDIPFFAYYQVTGEDLSLISRSPCGIGYPTSITGPTDTSSPLAEAVTRAVWNTCNDRTSVELDLSGYELPICGGWKEPPKSSCVTPVFSDDVLVGVLLVGLNQHLDYDDSYRDFISLVSNQVGNAVKFSKVREDTRKRLEMLSNLDRARTVFFTNVSHEFKTPITLTLGPLEDLLNRERNVYAKDVLSHKKPNLDPTQTRKIDLIYRNSLRLLKLVNNLLDFSNLDNGEFNGKFEVVDVRELTIECCNLFESSFQKSKLIFLVDCEEVTGEVLVDRDMFEKIVLNMISNSFKYTKNGSVRVSLKDGDEFVIITVEDTGIGISEIDLPHVFKRFYRGTNREARQAGTGIGLALVSELVQLHGGRVDIESKLGQGTRTTATIKKGQSHIPPDRIHRLDPSMSGSIKIKDKHSVSSSWLSSLSRTPPSGTSSPPSPGSMMSTESSHHRWRIAFLCLDSEMREYILSIIGGDYDVFVSDDVESIYTQINGNKSDLVLADISTSGPGFTLLEQMRNEPTNVNLPIIFVNARSGDNQMESLGKGVDDCLVMPFSDLELRARIAVHIRMSQAQLSVMKHEQDLRHNAEVATAAKDNFLAMLAHEMRTPLAPALMLAEEMRCDASVPEQVRHSADVIHSTVQSEVLLIDNLLDMVKISKGKLALSLTTVNVHDCLKKVGRKIQEEYSEAQMKIEWNLAAKSNYVNGDAQRLEQIFTNVMGNCVKFGRHGKLIRVDTQNVDDKIEIGISDLGIGMSEEQIATLFDPMDLQHRDPYKTTGLGLGLHITQEVARAHGGKVTAESRGINRGVTIRIALPSTSHEAEKISCSHAVIEEKKNEARPLQILLVEDNEAIRMVMNRILSKMRHGVRSSGLVSTTIDAAKEFRFDLLLSDIGLPDGTGYDLIQQVRQVALQPFKAIALSGYSLPEDVQASLDAGFDLHLTKPVQINALKEAIDSLCGTPTT</sequence>
<keyword evidence="11" id="KW-1185">Reference proteome</keyword>
<keyword evidence="10" id="KW-0547">Nucleotide-binding</keyword>
<name>A0A2P6MYT9_9EUKA</name>
<dbReference type="InterPro" id="IPR036097">
    <property type="entry name" value="HisK_dim/P_sf"/>
</dbReference>
<proteinExistence type="predicted"/>
<feature type="domain" description="Histidine kinase" evidence="8">
    <location>
        <begin position="809"/>
        <end position="1026"/>
    </location>
</feature>
<dbReference type="InterPro" id="IPR001789">
    <property type="entry name" value="Sig_transdc_resp-reg_receiver"/>
</dbReference>
<dbReference type="Pfam" id="PF00512">
    <property type="entry name" value="HisKA"/>
    <property type="match status" value="2"/>
</dbReference>
<evidence type="ECO:0000256" key="4">
    <source>
        <dbReference type="ARBA" id="ARBA00022679"/>
    </source>
</evidence>
<feature type="region of interest" description="Disordered" evidence="7">
    <location>
        <begin position="630"/>
        <end position="656"/>
    </location>
</feature>
<dbReference type="PROSITE" id="PS50109">
    <property type="entry name" value="HIS_KIN"/>
    <property type="match status" value="2"/>
</dbReference>
<dbReference type="PRINTS" id="PR00344">
    <property type="entry name" value="BCTRLSENSOR"/>
</dbReference>
<feature type="domain" description="Response regulatory" evidence="9">
    <location>
        <begin position="663"/>
        <end position="776"/>
    </location>
</feature>
<evidence type="ECO:0000256" key="3">
    <source>
        <dbReference type="ARBA" id="ARBA00022553"/>
    </source>
</evidence>
<keyword evidence="5" id="KW-0418">Kinase</keyword>